<dbReference type="InterPro" id="IPR011991">
    <property type="entry name" value="ArsR-like_HTH"/>
</dbReference>
<dbReference type="Pfam" id="PF08279">
    <property type="entry name" value="HTH_11"/>
    <property type="match status" value="1"/>
</dbReference>
<gene>
    <name evidence="2" type="ORF">FB389_0472</name>
</gene>
<evidence type="ECO:0000313" key="2">
    <source>
        <dbReference type="EMBL" id="TQK75833.1"/>
    </source>
</evidence>
<evidence type="ECO:0000313" key="3">
    <source>
        <dbReference type="Proteomes" id="UP000316181"/>
    </source>
</evidence>
<dbReference type="PANTHER" id="PTHR30363">
    <property type="entry name" value="HTH-TYPE TRANSCRIPTIONAL REGULATOR SRLR-RELATED"/>
    <property type="match status" value="1"/>
</dbReference>
<comment type="caution">
    <text evidence="2">The sequence shown here is derived from an EMBL/GenBank/DDBJ whole genome shotgun (WGS) entry which is preliminary data.</text>
</comment>
<reference evidence="2 3" key="1">
    <citation type="submission" date="2019-06" db="EMBL/GenBank/DDBJ databases">
        <title>Sequencing the genomes of 1000 actinobacteria strains.</title>
        <authorList>
            <person name="Klenk H.-P."/>
        </authorList>
    </citation>
    <scope>NUCLEOTIDE SEQUENCE [LARGE SCALE GENOMIC DNA]</scope>
    <source>
        <strain evidence="2 3">DSM 10596</strain>
    </source>
</reference>
<protein>
    <submittedName>
        <fullName evidence="2">Putative ArsR family transcriptional regulator</fullName>
    </submittedName>
</protein>
<dbReference type="InterPro" id="IPR013196">
    <property type="entry name" value="HTH_11"/>
</dbReference>
<dbReference type="AlphaFoldDB" id="A0A542SMI0"/>
<feature type="domain" description="Helix-turn-helix type 11" evidence="1">
    <location>
        <begin position="35"/>
        <end position="70"/>
    </location>
</feature>
<dbReference type="InterPro" id="IPR050313">
    <property type="entry name" value="Carb_Metab_HTH_regulators"/>
</dbReference>
<dbReference type="SUPFAM" id="SSF46785">
    <property type="entry name" value="Winged helix' DNA-binding domain"/>
    <property type="match status" value="1"/>
</dbReference>
<accession>A0A542SMI0</accession>
<dbReference type="CDD" id="cd00090">
    <property type="entry name" value="HTH_ARSR"/>
    <property type="match status" value="1"/>
</dbReference>
<dbReference type="PANTHER" id="PTHR30363:SF28">
    <property type="entry name" value="TRANSCRIPTIONAL REGULATORY PROTEIN-RELATED"/>
    <property type="match status" value="1"/>
</dbReference>
<dbReference type="Gene3D" id="1.10.10.10">
    <property type="entry name" value="Winged helix-like DNA-binding domain superfamily/Winged helix DNA-binding domain"/>
    <property type="match status" value="1"/>
</dbReference>
<proteinExistence type="predicted"/>
<dbReference type="InterPro" id="IPR036388">
    <property type="entry name" value="WH-like_DNA-bd_sf"/>
</dbReference>
<dbReference type="OrthoDB" id="3375207at2"/>
<evidence type="ECO:0000259" key="1">
    <source>
        <dbReference type="Pfam" id="PF08279"/>
    </source>
</evidence>
<dbReference type="InterPro" id="IPR036390">
    <property type="entry name" value="WH_DNA-bd_sf"/>
</dbReference>
<keyword evidence="3" id="KW-1185">Reference proteome</keyword>
<dbReference type="EMBL" id="VFNV01000001">
    <property type="protein sequence ID" value="TQK75833.1"/>
    <property type="molecule type" value="Genomic_DNA"/>
</dbReference>
<sequence>MKVLIRARLYAFYTQGGAALELVTSDEASTRARVMELIVERGPVTVASLATELGLTTAAIRRHIASLESSDRVEARDLSSSVGKRGRPARHYVATRQGQASLPDAYPDLAAQALHFLAHTAGKDAVEEFVRTRLAEFEERYASRVTGDTVAQRAAQLAELLSQDGYVASVRSVPGTTTLQLCQGHCPVQSIATEFPEFCEAESQVISRILGSHTQRLVTLANGGHVCTTTVPIGMPRGPSAAC</sequence>
<dbReference type="Proteomes" id="UP000316181">
    <property type="component" value="Unassembled WGS sequence"/>
</dbReference>
<organism evidence="2 3">
    <name type="scientific">Rarobacter incanus</name>
    <dbReference type="NCBI Taxonomy" id="153494"/>
    <lineage>
        <taxon>Bacteria</taxon>
        <taxon>Bacillati</taxon>
        <taxon>Actinomycetota</taxon>
        <taxon>Actinomycetes</taxon>
        <taxon>Micrococcales</taxon>
        <taxon>Rarobacteraceae</taxon>
        <taxon>Rarobacter</taxon>
    </lineage>
</organism>
<name>A0A542SMI0_9MICO</name>